<dbReference type="EMBL" id="CP158298">
    <property type="protein sequence ID" value="XBV84160.1"/>
    <property type="molecule type" value="Genomic_DNA"/>
</dbReference>
<dbReference type="InterPro" id="IPR039422">
    <property type="entry name" value="MarR/SlyA-like"/>
</dbReference>
<dbReference type="InterPro" id="IPR036388">
    <property type="entry name" value="WH-like_DNA-bd_sf"/>
</dbReference>
<proteinExistence type="predicted"/>
<dbReference type="PANTHER" id="PTHR33164">
    <property type="entry name" value="TRANSCRIPTIONAL REGULATOR, MARR FAMILY"/>
    <property type="match status" value="1"/>
</dbReference>
<dbReference type="SMART" id="SM00347">
    <property type="entry name" value="HTH_MARR"/>
    <property type="match status" value="1"/>
</dbReference>
<reference evidence="2" key="1">
    <citation type="submission" date="2024-06" db="EMBL/GenBank/DDBJ databases">
        <title>Draft Genome Sequence of Deinococcus sonorensis Type Strain KR-87, a Biofilm Producing Representative of the Genus Deinococcus.</title>
        <authorList>
            <person name="Boren L.S."/>
            <person name="Grosso R.A."/>
            <person name="Hugenberg-Cox A.N."/>
            <person name="Hill J.T.E."/>
            <person name="Albert C.M."/>
            <person name="Tuohy J.M."/>
        </authorList>
    </citation>
    <scope>NUCLEOTIDE SEQUENCE</scope>
    <source>
        <strain evidence="2">KR-87</strain>
        <plasmid evidence="2">pDson03</plasmid>
    </source>
</reference>
<organism evidence="2">
    <name type="scientific">Deinococcus sonorensis KR-87</name>
    <dbReference type="NCBI Taxonomy" id="694439"/>
    <lineage>
        <taxon>Bacteria</taxon>
        <taxon>Thermotogati</taxon>
        <taxon>Deinococcota</taxon>
        <taxon>Deinococci</taxon>
        <taxon>Deinococcales</taxon>
        <taxon>Deinococcaceae</taxon>
        <taxon>Deinococcus</taxon>
    </lineage>
</organism>
<accession>A0AAU7U6P4</accession>
<evidence type="ECO:0000259" key="1">
    <source>
        <dbReference type="PROSITE" id="PS50995"/>
    </source>
</evidence>
<dbReference type="AlphaFoldDB" id="A0AAU7U6P4"/>
<dbReference type="InterPro" id="IPR036390">
    <property type="entry name" value="WH_DNA-bd_sf"/>
</dbReference>
<evidence type="ECO:0000313" key="2">
    <source>
        <dbReference type="EMBL" id="XBV84160.1"/>
    </source>
</evidence>
<dbReference type="KEGG" id="dsc:ABOD76_03645"/>
<dbReference type="SUPFAM" id="SSF46785">
    <property type="entry name" value="Winged helix' DNA-binding domain"/>
    <property type="match status" value="1"/>
</dbReference>
<dbReference type="Pfam" id="PF12802">
    <property type="entry name" value="MarR_2"/>
    <property type="match status" value="1"/>
</dbReference>
<dbReference type="GO" id="GO:0006950">
    <property type="term" value="P:response to stress"/>
    <property type="evidence" value="ECO:0007669"/>
    <property type="project" value="TreeGrafter"/>
</dbReference>
<feature type="domain" description="HTH marR-type" evidence="1">
    <location>
        <begin position="2"/>
        <end position="134"/>
    </location>
</feature>
<geneLocation type="plasmid" evidence="2">
    <name>pDson03</name>
</geneLocation>
<dbReference type="PROSITE" id="PS50995">
    <property type="entry name" value="HTH_MARR_2"/>
    <property type="match status" value="1"/>
</dbReference>
<dbReference type="PANTHER" id="PTHR33164:SF43">
    <property type="entry name" value="HTH-TYPE TRANSCRIPTIONAL REPRESSOR YETL"/>
    <property type="match status" value="1"/>
</dbReference>
<protein>
    <submittedName>
        <fullName evidence="2">MarR family winged helix-turn-helix transcriptional regulator</fullName>
    </submittedName>
</protein>
<dbReference type="RefSeq" id="WP_350242198.1">
    <property type="nucleotide sequence ID" value="NZ_CP158298.1"/>
</dbReference>
<name>A0AAU7U6P4_9DEIO</name>
<dbReference type="InterPro" id="IPR000835">
    <property type="entry name" value="HTH_MarR-typ"/>
</dbReference>
<gene>
    <name evidence="2" type="ORF">ABOD76_03645</name>
</gene>
<dbReference type="GO" id="GO:0003700">
    <property type="term" value="F:DNA-binding transcription factor activity"/>
    <property type="evidence" value="ECO:0007669"/>
    <property type="project" value="InterPro"/>
</dbReference>
<dbReference type="Gene3D" id="1.10.10.10">
    <property type="entry name" value="Winged helix-like DNA-binding domain superfamily/Winged helix DNA-binding domain"/>
    <property type="match status" value="1"/>
</dbReference>
<keyword evidence="2" id="KW-0614">Plasmid</keyword>
<sequence>MPESTSYLLHRLVAELDRAADRLLRAHFGISYSRALFLFALHEHGTVTQHELATALGYSDPAISTMVQSLIRDGHVETARSPEHGRKRLVTLTPQGRAFVAQGRHLLDDRFNDLVLQAGVDLQHYRALTQQLFQALTGQRSPHEG</sequence>